<keyword evidence="3" id="KW-1185">Reference proteome</keyword>
<reference evidence="2" key="1">
    <citation type="journal article" date="2023" name="Mol. Phylogenet. Evol.">
        <title>Genome-scale phylogeny and comparative genomics of the fungal order Sordariales.</title>
        <authorList>
            <person name="Hensen N."/>
            <person name="Bonometti L."/>
            <person name="Westerberg I."/>
            <person name="Brannstrom I.O."/>
            <person name="Guillou S."/>
            <person name="Cros-Aarteil S."/>
            <person name="Calhoun S."/>
            <person name="Haridas S."/>
            <person name="Kuo A."/>
            <person name="Mondo S."/>
            <person name="Pangilinan J."/>
            <person name="Riley R."/>
            <person name="LaButti K."/>
            <person name="Andreopoulos B."/>
            <person name="Lipzen A."/>
            <person name="Chen C."/>
            <person name="Yan M."/>
            <person name="Daum C."/>
            <person name="Ng V."/>
            <person name="Clum A."/>
            <person name="Steindorff A."/>
            <person name="Ohm R.A."/>
            <person name="Martin F."/>
            <person name="Silar P."/>
            <person name="Natvig D.O."/>
            <person name="Lalanne C."/>
            <person name="Gautier V."/>
            <person name="Ament-Velasquez S.L."/>
            <person name="Kruys A."/>
            <person name="Hutchinson M.I."/>
            <person name="Powell A.J."/>
            <person name="Barry K."/>
            <person name="Miller A.N."/>
            <person name="Grigoriev I.V."/>
            <person name="Debuchy R."/>
            <person name="Gladieux P."/>
            <person name="Hiltunen Thoren M."/>
            <person name="Johannesson H."/>
        </authorList>
    </citation>
    <scope>NUCLEOTIDE SEQUENCE</scope>
    <source>
        <strain evidence="2">CBS 757.83</strain>
    </source>
</reference>
<dbReference type="EMBL" id="MU863676">
    <property type="protein sequence ID" value="KAK4097386.1"/>
    <property type="molecule type" value="Genomic_DNA"/>
</dbReference>
<comment type="caution">
    <text evidence="2">The sequence shown here is derived from an EMBL/GenBank/DDBJ whole genome shotgun (WGS) entry which is preliminary data.</text>
</comment>
<evidence type="ECO:0000313" key="2">
    <source>
        <dbReference type="EMBL" id="KAK4097386.1"/>
    </source>
</evidence>
<dbReference type="Proteomes" id="UP001305647">
    <property type="component" value="Unassembled WGS sequence"/>
</dbReference>
<gene>
    <name evidence="2" type="ORF">N658DRAFT_291890</name>
</gene>
<organism evidence="2 3">
    <name type="scientific">Parathielavia hyrcaniae</name>
    <dbReference type="NCBI Taxonomy" id="113614"/>
    <lineage>
        <taxon>Eukaryota</taxon>
        <taxon>Fungi</taxon>
        <taxon>Dikarya</taxon>
        <taxon>Ascomycota</taxon>
        <taxon>Pezizomycotina</taxon>
        <taxon>Sordariomycetes</taxon>
        <taxon>Sordariomycetidae</taxon>
        <taxon>Sordariales</taxon>
        <taxon>Chaetomiaceae</taxon>
        <taxon>Parathielavia</taxon>
    </lineage>
</organism>
<reference evidence="2" key="2">
    <citation type="submission" date="2023-05" db="EMBL/GenBank/DDBJ databases">
        <authorList>
            <consortium name="Lawrence Berkeley National Laboratory"/>
            <person name="Steindorff A."/>
            <person name="Hensen N."/>
            <person name="Bonometti L."/>
            <person name="Westerberg I."/>
            <person name="Brannstrom I.O."/>
            <person name="Guillou S."/>
            <person name="Cros-Aarteil S."/>
            <person name="Calhoun S."/>
            <person name="Haridas S."/>
            <person name="Kuo A."/>
            <person name="Mondo S."/>
            <person name="Pangilinan J."/>
            <person name="Riley R."/>
            <person name="Labutti K."/>
            <person name="Andreopoulos B."/>
            <person name="Lipzen A."/>
            <person name="Chen C."/>
            <person name="Yanf M."/>
            <person name="Daum C."/>
            <person name="Ng V."/>
            <person name="Clum A."/>
            <person name="Ohm R."/>
            <person name="Martin F."/>
            <person name="Silar P."/>
            <person name="Natvig D."/>
            <person name="Lalanne C."/>
            <person name="Gautier V."/>
            <person name="Ament-Velasquez S.L."/>
            <person name="Kruys A."/>
            <person name="Hutchinson M.I."/>
            <person name="Powell A.J."/>
            <person name="Barry K."/>
            <person name="Miller A.N."/>
            <person name="Grigoriev I.V."/>
            <person name="Debuchy R."/>
            <person name="Gladieux P."/>
            <person name="Thoren M.H."/>
            <person name="Johannesson H."/>
        </authorList>
    </citation>
    <scope>NUCLEOTIDE SEQUENCE</scope>
    <source>
        <strain evidence="2">CBS 757.83</strain>
    </source>
</reference>
<proteinExistence type="predicted"/>
<protein>
    <submittedName>
        <fullName evidence="2">Uncharacterized protein</fullName>
    </submittedName>
</protein>
<name>A0AAN6PUM9_9PEZI</name>
<evidence type="ECO:0000256" key="1">
    <source>
        <dbReference type="SAM" id="MobiDB-lite"/>
    </source>
</evidence>
<sequence>MPDTSSQPEITKLSKGDRSLTPTPRAIRQGPPSLRTLPNNQKGSKKDKKALVTRQNALLQWYLEKVRCTATHGILSVIGPHCRPLNKILPRKSWKKSWAQTQRQHTGFALIPFGMSQSPISPISYPLASSHQTDHSGPAPRCETLTWPGCRPSALNPHRSKRLRVSAVSGRHADQKTHFREACHSGTSALRICRTTYLAPSVDPGGQ</sequence>
<dbReference type="AlphaFoldDB" id="A0AAN6PUM9"/>
<accession>A0AAN6PUM9</accession>
<feature type="region of interest" description="Disordered" evidence="1">
    <location>
        <begin position="1"/>
        <end position="49"/>
    </location>
</feature>
<evidence type="ECO:0000313" key="3">
    <source>
        <dbReference type="Proteomes" id="UP001305647"/>
    </source>
</evidence>